<keyword evidence="5" id="KW-1185">Reference proteome</keyword>
<reference evidence="5" key="1">
    <citation type="submission" date="2017-05" db="EMBL/GenBank/DDBJ databases">
        <authorList>
            <person name="Kirkegaard R."/>
            <person name="Mcilroy J S."/>
        </authorList>
    </citation>
    <scope>NUCLEOTIDE SEQUENCE [LARGE SCALE GENOMIC DNA]</scope>
</reference>
<evidence type="ECO:0000313" key="4">
    <source>
        <dbReference type="EMBL" id="SMX53896.1"/>
    </source>
</evidence>
<evidence type="ECO:0000313" key="5">
    <source>
        <dbReference type="Proteomes" id="UP000195514"/>
    </source>
</evidence>
<feature type="coiled-coil region" evidence="1">
    <location>
        <begin position="105"/>
        <end position="156"/>
    </location>
</feature>
<dbReference type="RefSeq" id="WP_087861803.1">
    <property type="nucleotide sequence ID" value="NZ_LT859958.1"/>
</dbReference>
<feature type="compositionally biased region" description="Basic and acidic residues" evidence="2">
    <location>
        <begin position="33"/>
        <end position="50"/>
    </location>
</feature>
<gene>
    <name evidence="4" type="ORF">CFX1CAM_0831</name>
</gene>
<sequence length="249" mass="27542">MTEDETIKNQPEPKAADTPELSDEQEAITPQIRAEDAARLVFEPAERAPEPEMEPEVPPVEAVEKKPPTRFQLFLRKALIVLGVAALVFLAGFLTDHFVRFKPLADEMKETRAQLEDANQAVSDLESENKTLIASNQKAEKEIAGLKDEVFAVRANALFYQVLVDVNAARIAMFLDDIEGAQAALADTQSRIEELRPAIEAVEPNSTISLLARLELVVSGLDHDKDISLIDLELLTKSLLELEPHLAVE</sequence>
<name>A0A1Y6K2V6_9CHLR</name>
<feature type="transmembrane region" description="Helical" evidence="3">
    <location>
        <begin position="74"/>
        <end position="94"/>
    </location>
</feature>
<dbReference type="Proteomes" id="UP000195514">
    <property type="component" value="Chromosome I"/>
</dbReference>
<evidence type="ECO:0000256" key="1">
    <source>
        <dbReference type="SAM" id="Coils"/>
    </source>
</evidence>
<evidence type="ECO:0000256" key="3">
    <source>
        <dbReference type="SAM" id="Phobius"/>
    </source>
</evidence>
<accession>A0A1Y6K2V6</accession>
<organism evidence="4 5">
    <name type="scientific">Candidatus Brevifilum fermentans</name>
    <dbReference type="NCBI Taxonomy" id="1986204"/>
    <lineage>
        <taxon>Bacteria</taxon>
        <taxon>Bacillati</taxon>
        <taxon>Chloroflexota</taxon>
        <taxon>Anaerolineae</taxon>
        <taxon>Anaerolineales</taxon>
        <taxon>Anaerolineaceae</taxon>
        <taxon>Candidatus Brevifilum</taxon>
    </lineage>
</organism>
<evidence type="ECO:0000256" key="2">
    <source>
        <dbReference type="SAM" id="MobiDB-lite"/>
    </source>
</evidence>
<keyword evidence="3" id="KW-0472">Membrane</keyword>
<keyword evidence="3" id="KW-0812">Transmembrane</keyword>
<dbReference type="KEGG" id="abat:CFX1CAM_0831"/>
<protein>
    <submittedName>
        <fullName evidence="4">Uncharacterized protein</fullName>
    </submittedName>
</protein>
<keyword evidence="1" id="KW-0175">Coiled coil</keyword>
<keyword evidence="3" id="KW-1133">Transmembrane helix</keyword>
<dbReference type="AlphaFoldDB" id="A0A1Y6K2V6"/>
<proteinExistence type="predicted"/>
<dbReference type="EMBL" id="LT859958">
    <property type="protein sequence ID" value="SMX53896.1"/>
    <property type="molecule type" value="Genomic_DNA"/>
</dbReference>
<feature type="region of interest" description="Disordered" evidence="2">
    <location>
        <begin position="1"/>
        <end position="61"/>
    </location>
</feature>